<dbReference type="PANTHER" id="PTHR15889">
    <property type="entry name" value="MITOCHONDRIAL RIBOSOMAL PROTEIN L37"/>
    <property type="match status" value="1"/>
</dbReference>
<dbReference type="OrthoDB" id="5835618at2759"/>
<protein>
    <submittedName>
        <fullName evidence="1">Uncharacterized protein</fullName>
    </submittedName>
</protein>
<keyword evidence="2" id="KW-1185">Reference proteome</keyword>
<dbReference type="InterPro" id="IPR052482">
    <property type="entry name" value="mtLSU_mL37"/>
</dbReference>
<gene>
    <name evidence="1" type="ORF">PACLA_8A023876</name>
</gene>
<dbReference type="Proteomes" id="UP001152795">
    <property type="component" value="Unassembled WGS sequence"/>
</dbReference>
<dbReference type="AlphaFoldDB" id="A0A7D9EAS3"/>
<organism evidence="1 2">
    <name type="scientific">Paramuricea clavata</name>
    <name type="common">Red gorgonian</name>
    <name type="synonym">Violescent sea-whip</name>
    <dbReference type="NCBI Taxonomy" id="317549"/>
    <lineage>
        <taxon>Eukaryota</taxon>
        <taxon>Metazoa</taxon>
        <taxon>Cnidaria</taxon>
        <taxon>Anthozoa</taxon>
        <taxon>Octocorallia</taxon>
        <taxon>Malacalcyonacea</taxon>
        <taxon>Plexauridae</taxon>
        <taxon>Paramuricea</taxon>
    </lineage>
</organism>
<dbReference type="PANTHER" id="PTHR15889:SF2">
    <property type="entry name" value="LARGE RIBOSOMAL SUBUNIT PROTEIN ML37"/>
    <property type="match status" value="1"/>
</dbReference>
<evidence type="ECO:0000313" key="2">
    <source>
        <dbReference type="Proteomes" id="UP001152795"/>
    </source>
</evidence>
<name>A0A7D9EAS3_PARCT</name>
<reference evidence="1" key="1">
    <citation type="submission" date="2020-04" db="EMBL/GenBank/DDBJ databases">
        <authorList>
            <person name="Alioto T."/>
            <person name="Alioto T."/>
            <person name="Gomez Garrido J."/>
        </authorList>
    </citation>
    <scope>NUCLEOTIDE SEQUENCE</scope>
    <source>
        <strain evidence="1">A484AB</strain>
    </source>
</reference>
<evidence type="ECO:0000313" key="1">
    <source>
        <dbReference type="EMBL" id="CAB4004676.1"/>
    </source>
</evidence>
<comment type="caution">
    <text evidence="1">The sequence shown here is derived from an EMBL/GenBank/DDBJ whole genome shotgun (WGS) entry which is preliminary data.</text>
</comment>
<sequence length="288" mass="32993">MSVFTARNLQPKSVFHLLRQGHTGPSRLRLKRKDQKEDRSCNYNPYIFHPRVRTVEPVRYPGLSRQAISYRPYLKVSWNRFGYNFQVSGRTGLLFSSELALPNFVSSAEIEKTTETSVEEKDELISPIFELSQNVSGTGFDGGFYYDMFPFPQTLVITERNWKLPHLIAQGIMFSFGRLVERAICKNGASFGDVLQNPMSIRSIVFNDQKMALLCYQLNTLDFDNDEGVKNQLWLSPEFSISFLNGDAGHSKNLQDGNMEFPENEFKELVALLLYGEEEETLQQSSVI</sequence>
<proteinExistence type="predicted"/>
<dbReference type="EMBL" id="CACRXK020004968">
    <property type="protein sequence ID" value="CAB4004676.1"/>
    <property type="molecule type" value="Genomic_DNA"/>
</dbReference>
<accession>A0A7D9EAS3</accession>
<dbReference type="GO" id="GO:0005739">
    <property type="term" value="C:mitochondrion"/>
    <property type="evidence" value="ECO:0007669"/>
    <property type="project" value="TreeGrafter"/>
</dbReference>